<dbReference type="PANTHER" id="PTHR33546:SF1">
    <property type="entry name" value="LARGE, MULTIFUNCTIONAL SECRETED PROTEIN"/>
    <property type="match status" value="1"/>
</dbReference>
<accession>A0A5C6EBQ3</accession>
<sequence precursor="true">MSRMADLRFRVGFAIAFAVAFATSDSMCISDEVAFVPALERFARHNQVDSFDVGRLLITELGCTHCHLSDAEMLAPKAAPSLSGVGLRLNASWVRDYVARPHDVHPGTTMPDMLGELNAQQRENIANDIAAFLATQRQDFPEIKASGTTPVVFEFWKRGRIPEGQSLYHTVGCIACHEPDANFRVSGSPRSSIDEIIDQLDDDELEDLGLADAARPYPSVPHSNLAAKYTLQGLTFFLLEPDRYHPGSRMPNLKLTPEEAADLASYLIDSHKDREKGDAESRNNSVSADVASGRQAMQQFRCLACHRVGGLRLEHAASELPRLDQLRHDEPAGCLHVGNAEGVSYSLDDFQCDAIVSAIASTDTNLDMTRADHLQHRLMQLNCFACHVRDELGGIGRGRKDFFHSVGDIDLGDEGRLPPPLTGAGRKIKPGWLTKVLTGNKADIRPHMRIRMPRFHSDLVSDLTQWLVEVDGPRELPLTVADDSKPAKREVIEAGRELMDIGCIQCHSFDGFAMPGVVGVDLVGIADRVNRDWFMAFLRDPASLKQRTRMPNFFAAGKTQNSELLGGNPDRQIAAMWAYLQDVPKHSLPQKLQESRSQSYELVPDDRPILLRTFMDTAGTHAIAVGNPQGIHYAFDAEQVRLSTAWRGKFLDAQGTWFVRFAPPAVPLGSQLIDFPIGNVFAAMDDGVEIGHDVFAVSAQQPRFDGYRLDADGIPTFLYRVGEISVEDRTVAAKDDASLQRTWRLSVPKHTSRRIAFSPLAGVNVEDIGDDRFVNEAGLQAKIHGLSAVDATITSGPIPAADDHQRVHFLIQVTSPMTLRVDYSW</sequence>
<feature type="domain" description="Cytochrome c" evidence="6">
    <location>
        <begin position="159"/>
        <end position="271"/>
    </location>
</feature>
<proteinExistence type="predicted"/>
<evidence type="ECO:0000313" key="7">
    <source>
        <dbReference type="EMBL" id="TWU46328.1"/>
    </source>
</evidence>
<keyword evidence="8" id="KW-1185">Reference proteome</keyword>
<name>A0A5C6EBQ3_9BACT</name>
<keyword evidence="3 4" id="KW-0408">Iron</keyword>
<keyword evidence="1 4" id="KW-0349">Heme</keyword>
<keyword evidence="2 4" id="KW-0479">Metal-binding</keyword>
<evidence type="ECO:0000256" key="1">
    <source>
        <dbReference type="ARBA" id="ARBA00022617"/>
    </source>
</evidence>
<dbReference type="Proteomes" id="UP000318288">
    <property type="component" value="Unassembled WGS sequence"/>
</dbReference>
<dbReference type="EMBL" id="SJPW01000008">
    <property type="protein sequence ID" value="TWU46328.1"/>
    <property type="molecule type" value="Genomic_DNA"/>
</dbReference>
<dbReference type="PROSITE" id="PS51007">
    <property type="entry name" value="CYTC"/>
    <property type="match status" value="4"/>
</dbReference>
<dbReference type="PANTHER" id="PTHR33546">
    <property type="entry name" value="LARGE, MULTIFUNCTIONAL SECRETED PROTEIN-RELATED"/>
    <property type="match status" value="1"/>
</dbReference>
<feature type="signal peptide" evidence="5">
    <location>
        <begin position="1"/>
        <end position="22"/>
    </location>
</feature>
<dbReference type="GO" id="GO:0046872">
    <property type="term" value="F:metal ion binding"/>
    <property type="evidence" value="ECO:0007669"/>
    <property type="project" value="UniProtKB-KW"/>
</dbReference>
<protein>
    <submittedName>
        <fullName evidence="7">Cytochrome c</fullName>
    </submittedName>
</protein>
<dbReference type="InterPro" id="IPR036280">
    <property type="entry name" value="Multihaem_cyt_sf"/>
</dbReference>
<evidence type="ECO:0000256" key="4">
    <source>
        <dbReference type="PROSITE-ProRule" id="PRU00433"/>
    </source>
</evidence>
<dbReference type="AlphaFoldDB" id="A0A5C6EBQ3"/>
<dbReference type="GO" id="GO:0020037">
    <property type="term" value="F:heme binding"/>
    <property type="evidence" value="ECO:0007669"/>
    <property type="project" value="InterPro"/>
</dbReference>
<evidence type="ECO:0000256" key="3">
    <source>
        <dbReference type="ARBA" id="ARBA00023004"/>
    </source>
</evidence>
<feature type="chain" id="PRO_5023076664" evidence="5">
    <location>
        <begin position="23"/>
        <end position="825"/>
    </location>
</feature>
<feature type="domain" description="Cytochrome c" evidence="6">
    <location>
        <begin position="49"/>
        <end position="133"/>
    </location>
</feature>
<dbReference type="SUPFAM" id="SSF48695">
    <property type="entry name" value="Multiheme cytochromes"/>
    <property type="match status" value="1"/>
</dbReference>
<keyword evidence="5" id="KW-0732">Signal</keyword>
<evidence type="ECO:0000256" key="5">
    <source>
        <dbReference type="SAM" id="SignalP"/>
    </source>
</evidence>
<evidence type="ECO:0000259" key="6">
    <source>
        <dbReference type="PROSITE" id="PS51007"/>
    </source>
</evidence>
<comment type="caution">
    <text evidence="7">The sequence shown here is derived from an EMBL/GenBank/DDBJ whole genome shotgun (WGS) entry which is preliminary data.</text>
</comment>
<dbReference type="InterPro" id="IPR009056">
    <property type="entry name" value="Cyt_c-like_dom"/>
</dbReference>
<dbReference type="InterPro" id="IPR036909">
    <property type="entry name" value="Cyt_c-like_dom_sf"/>
</dbReference>
<dbReference type="Pfam" id="PF00034">
    <property type="entry name" value="Cytochrom_C"/>
    <property type="match status" value="1"/>
</dbReference>
<evidence type="ECO:0000313" key="8">
    <source>
        <dbReference type="Proteomes" id="UP000318288"/>
    </source>
</evidence>
<feature type="domain" description="Cytochrome c" evidence="6">
    <location>
        <begin position="490"/>
        <end position="584"/>
    </location>
</feature>
<dbReference type="Gene3D" id="1.10.760.10">
    <property type="entry name" value="Cytochrome c-like domain"/>
    <property type="match status" value="3"/>
</dbReference>
<dbReference type="GO" id="GO:0009055">
    <property type="term" value="F:electron transfer activity"/>
    <property type="evidence" value="ECO:0007669"/>
    <property type="project" value="InterPro"/>
</dbReference>
<gene>
    <name evidence="7" type="ORF">Poly51_57240</name>
</gene>
<reference evidence="7 8" key="1">
    <citation type="submission" date="2019-02" db="EMBL/GenBank/DDBJ databases">
        <title>Deep-cultivation of Planctomycetes and their phenomic and genomic characterization uncovers novel biology.</title>
        <authorList>
            <person name="Wiegand S."/>
            <person name="Jogler M."/>
            <person name="Boedeker C."/>
            <person name="Pinto D."/>
            <person name="Vollmers J."/>
            <person name="Rivas-Marin E."/>
            <person name="Kohn T."/>
            <person name="Peeters S.H."/>
            <person name="Heuer A."/>
            <person name="Rast P."/>
            <person name="Oberbeckmann S."/>
            <person name="Bunk B."/>
            <person name="Jeske O."/>
            <person name="Meyerdierks A."/>
            <person name="Storesund J.E."/>
            <person name="Kallscheuer N."/>
            <person name="Luecker S."/>
            <person name="Lage O.M."/>
            <person name="Pohl T."/>
            <person name="Merkel B.J."/>
            <person name="Hornburger P."/>
            <person name="Mueller R.-W."/>
            <person name="Bruemmer F."/>
            <person name="Labrenz M."/>
            <person name="Spormann A.M."/>
            <person name="Op Den Camp H."/>
            <person name="Overmann J."/>
            <person name="Amann R."/>
            <person name="Jetten M.S.M."/>
            <person name="Mascher T."/>
            <person name="Medema M.H."/>
            <person name="Devos D.P."/>
            <person name="Kaster A.-K."/>
            <person name="Ovreas L."/>
            <person name="Rohde M."/>
            <person name="Galperin M.Y."/>
            <person name="Jogler C."/>
        </authorList>
    </citation>
    <scope>NUCLEOTIDE SEQUENCE [LARGE SCALE GENOMIC DNA]</scope>
    <source>
        <strain evidence="7 8">Poly51</strain>
    </source>
</reference>
<feature type="domain" description="Cytochrome c" evidence="6">
    <location>
        <begin position="366"/>
        <end position="471"/>
    </location>
</feature>
<organism evidence="7 8">
    <name type="scientific">Rubripirellula tenax</name>
    <dbReference type="NCBI Taxonomy" id="2528015"/>
    <lineage>
        <taxon>Bacteria</taxon>
        <taxon>Pseudomonadati</taxon>
        <taxon>Planctomycetota</taxon>
        <taxon>Planctomycetia</taxon>
        <taxon>Pirellulales</taxon>
        <taxon>Pirellulaceae</taxon>
        <taxon>Rubripirellula</taxon>
    </lineage>
</organism>
<evidence type="ECO:0000256" key="2">
    <source>
        <dbReference type="ARBA" id="ARBA00022723"/>
    </source>
</evidence>
<dbReference type="SUPFAM" id="SSF46626">
    <property type="entry name" value="Cytochrome c"/>
    <property type="match status" value="3"/>
</dbReference>